<dbReference type="AlphaFoldDB" id="D2V483"/>
<evidence type="ECO:0000313" key="1">
    <source>
        <dbReference type="EMBL" id="EFC48338.1"/>
    </source>
</evidence>
<gene>
    <name evidence="1" type="ORF">NAEGRDRAFT_63631</name>
</gene>
<keyword evidence="2" id="KW-1185">Reference proteome</keyword>
<accession>D2V483</accession>
<proteinExistence type="predicted"/>
<reference evidence="1 2" key="1">
    <citation type="journal article" date="2010" name="Cell">
        <title>The genome of Naegleria gruberi illuminates early eukaryotic versatility.</title>
        <authorList>
            <person name="Fritz-Laylin L.K."/>
            <person name="Prochnik S.E."/>
            <person name="Ginger M.L."/>
            <person name="Dacks J.B."/>
            <person name="Carpenter M.L."/>
            <person name="Field M.C."/>
            <person name="Kuo A."/>
            <person name="Paredez A."/>
            <person name="Chapman J."/>
            <person name="Pham J."/>
            <person name="Shu S."/>
            <person name="Neupane R."/>
            <person name="Cipriano M."/>
            <person name="Mancuso J."/>
            <person name="Tu H."/>
            <person name="Salamov A."/>
            <person name="Lindquist E."/>
            <person name="Shapiro H."/>
            <person name="Lucas S."/>
            <person name="Grigoriev I.V."/>
            <person name="Cande W.Z."/>
            <person name="Fulton C."/>
            <person name="Rokhsar D.S."/>
            <person name="Dawson S.C."/>
        </authorList>
    </citation>
    <scope>NUCLEOTIDE SEQUENCE [LARGE SCALE GENOMIC DNA]</scope>
    <source>
        <strain evidence="1 2">NEG-M</strain>
    </source>
</reference>
<sequence length="335" mass="38968">MERNHSKDIRKDPSPLFDLKLEASPTHSLMVHRRIVCNKSKLLNMLLLREQELVGPNEIVHTLRIQLPIEDGEENEESLIEELVKYFDQCIDLMYDQNIEMSTHVVRMAMFLMMDADRVLKRWAKGLSETLNSSDLQLIKGLIDDESIGYSNKTIRCLISYYGNQITKECSIPQQVLDELIIYGDFHSTEKLNEEVVGFSRNRDSVKVIRSEFVNIGLVSRGGYQKFSAFGVDWLLKRFNLSFNEELLKIYVDDDFEISETLVSPLNIRVYFILYSKYERVCVDLSNIEQIESIEKYKASYQAKHYSRNGMCTCFENLKGCAKVSVYLEEIDDNE</sequence>
<organism evidence="2">
    <name type="scientific">Naegleria gruberi</name>
    <name type="common">Amoeba</name>
    <dbReference type="NCBI Taxonomy" id="5762"/>
    <lineage>
        <taxon>Eukaryota</taxon>
        <taxon>Discoba</taxon>
        <taxon>Heterolobosea</taxon>
        <taxon>Tetramitia</taxon>
        <taxon>Eutetramitia</taxon>
        <taxon>Vahlkampfiidae</taxon>
        <taxon>Naegleria</taxon>
    </lineage>
</organism>
<dbReference type="KEGG" id="ngr:NAEGRDRAFT_63631"/>
<dbReference type="InParanoid" id="D2V483"/>
<name>D2V483_NAEGR</name>
<evidence type="ECO:0000313" key="2">
    <source>
        <dbReference type="Proteomes" id="UP000006671"/>
    </source>
</evidence>
<dbReference type="VEuPathDB" id="AmoebaDB:NAEGRDRAFT_63631"/>
<dbReference type="Proteomes" id="UP000006671">
    <property type="component" value="Unassembled WGS sequence"/>
</dbReference>
<protein>
    <submittedName>
        <fullName evidence="1">Predicted protein</fullName>
    </submittedName>
</protein>
<dbReference type="EMBL" id="GG738851">
    <property type="protein sequence ID" value="EFC48338.1"/>
    <property type="molecule type" value="Genomic_DNA"/>
</dbReference>
<dbReference type="RefSeq" id="XP_002681082.1">
    <property type="nucleotide sequence ID" value="XM_002681036.1"/>
</dbReference>
<dbReference type="GeneID" id="8862095"/>